<dbReference type="AlphaFoldDB" id="A0A1V0PG31"/>
<gene>
    <name evidence="1" type="ORF">LLJM1_0781</name>
</gene>
<dbReference type="RefSeq" id="WP_032950247.1">
    <property type="nucleotide sequence ID" value="NZ_CP015899.2"/>
</dbReference>
<protein>
    <submittedName>
        <fullName evidence="1">DUF2255 family protein</fullName>
    </submittedName>
</protein>
<reference evidence="1 2" key="1">
    <citation type="journal article" date="2017" name="BMC Genomics">
        <title>Comparative and functional genomics of the Lactococcus lactis taxon; insights into evolution and niche adaptation.</title>
        <authorList>
            <person name="Kelleher P."/>
            <person name="Bottacini F."/>
            <person name="Mahony J."/>
            <person name="Kilcawley K.N."/>
            <person name="van Sinderen D."/>
        </authorList>
    </citation>
    <scope>NUCLEOTIDE SEQUENCE [LARGE SCALE GENOMIC DNA]</scope>
    <source>
        <strain evidence="1 2">JM1</strain>
    </source>
</reference>
<accession>A0A1V0PG31</accession>
<dbReference type="Pfam" id="PF10012">
    <property type="entry name" value="DUF2255"/>
    <property type="match status" value="1"/>
</dbReference>
<name>A0A1V0PG31_LACLC</name>
<evidence type="ECO:0000313" key="1">
    <source>
        <dbReference type="EMBL" id="ARE28165.1"/>
    </source>
</evidence>
<evidence type="ECO:0000313" key="2">
    <source>
        <dbReference type="Proteomes" id="UP000191806"/>
    </source>
</evidence>
<sequence length="122" mass="14349">MEIDVKKFSKIQDIYISPDPQEHRPAWIWFAYIDDDLAVAAGRGTASSWWNSAMISKKGQVHIDEKAYQVEFEPVTDKVSIDKFIDSYRQRSGYSWDPAWEKNFRPTVMRLKFLEELGRSTR</sequence>
<dbReference type="PIRSF" id="PIRSF028498">
    <property type="entry name" value="UCP028498"/>
    <property type="match status" value="1"/>
</dbReference>
<dbReference type="Proteomes" id="UP000191806">
    <property type="component" value="Chromosome"/>
</dbReference>
<proteinExistence type="predicted"/>
<organism evidence="1 2">
    <name type="scientific">Lactococcus lactis subsp. cremoris</name>
    <name type="common">Streptococcus cremoris</name>
    <dbReference type="NCBI Taxonomy" id="1359"/>
    <lineage>
        <taxon>Bacteria</taxon>
        <taxon>Bacillati</taxon>
        <taxon>Bacillota</taxon>
        <taxon>Bacilli</taxon>
        <taxon>Lactobacillales</taxon>
        <taxon>Streptococcaceae</taxon>
        <taxon>Lactococcus</taxon>
    </lineage>
</organism>
<dbReference type="InterPro" id="IPR016888">
    <property type="entry name" value="UCP028498"/>
</dbReference>
<dbReference type="EMBL" id="CP015899">
    <property type="protein sequence ID" value="ARE28165.1"/>
    <property type="molecule type" value="Genomic_DNA"/>
</dbReference>